<evidence type="ECO:0000256" key="3">
    <source>
        <dbReference type="ARBA" id="ARBA00022112"/>
    </source>
</evidence>
<dbReference type="InterPro" id="IPR002678">
    <property type="entry name" value="DUF34/NIF3"/>
</dbReference>
<feature type="binding site" evidence="5">
    <location>
        <position position="64"/>
    </location>
    <ligand>
        <name>a divalent metal cation</name>
        <dbReference type="ChEBI" id="CHEBI:60240"/>
        <label>2</label>
    </ligand>
</feature>
<comment type="caution">
    <text evidence="6">The sequence shown here is derived from an EMBL/GenBank/DDBJ whole genome shotgun (WGS) entry which is preliminary data.</text>
</comment>
<dbReference type="GO" id="GO:0005737">
    <property type="term" value="C:cytoplasm"/>
    <property type="evidence" value="ECO:0007669"/>
    <property type="project" value="TreeGrafter"/>
</dbReference>
<gene>
    <name evidence="6" type="ORF">DXA50_09720</name>
</gene>
<comment type="similarity">
    <text evidence="1">Belongs to the GTP cyclohydrolase I type 2/NIF3 family.</text>
</comment>
<proteinExistence type="inferred from homology"/>
<dbReference type="Gene3D" id="3.40.1390.30">
    <property type="entry name" value="NIF3 (NGG1p interacting factor 3)-like"/>
    <property type="match status" value="2"/>
</dbReference>
<organism evidence="6 7">
    <name type="scientific">Butyricimonas virosa</name>
    <dbReference type="NCBI Taxonomy" id="544645"/>
    <lineage>
        <taxon>Bacteria</taxon>
        <taxon>Pseudomonadati</taxon>
        <taxon>Bacteroidota</taxon>
        <taxon>Bacteroidia</taxon>
        <taxon>Bacteroidales</taxon>
        <taxon>Odoribacteraceae</taxon>
        <taxon>Butyricimonas</taxon>
    </lineage>
</organism>
<comment type="subunit">
    <text evidence="2">Homohexamer.</text>
</comment>
<evidence type="ECO:0000313" key="7">
    <source>
        <dbReference type="Proteomes" id="UP000286063"/>
    </source>
</evidence>
<dbReference type="PANTHER" id="PTHR13799:SF14">
    <property type="entry name" value="GTP CYCLOHYDROLASE 1 TYPE 2 HOMOLOG"/>
    <property type="match status" value="1"/>
</dbReference>
<reference evidence="6 7" key="1">
    <citation type="submission" date="2018-08" db="EMBL/GenBank/DDBJ databases">
        <title>A genome reference for cultivated species of the human gut microbiota.</title>
        <authorList>
            <person name="Zou Y."/>
            <person name="Xue W."/>
            <person name="Luo G."/>
        </authorList>
    </citation>
    <scope>NUCLEOTIDE SEQUENCE [LARGE SCALE GENOMIC DNA]</scope>
    <source>
        <strain evidence="6 7">OF02-7</strain>
    </source>
</reference>
<evidence type="ECO:0000256" key="1">
    <source>
        <dbReference type="ARBA" id="ARBA00006964"/>
    </source>
</evidence>
<feature type="binding site" evidence="5">
    <location>
        <position position="228"/>
    </location>
    <ligand>
        <name>a divalent metal cation</name>
        <dbReference type="ChEBI" id="CHEBI:60240"/>
        <label>1</label>
    </ligand>
</feature>
<keyword evidence="4 5" id="KW-0479">Metal-binding</keyword>
<feature type="binding site" evidence="5">
    <location>
        <position position="224"/>
    </location>
    <ligand>
        <name>a divalent metal cation</name>
        <dbReference type="ChEBI" id="CHEBI:60240"/>
        <label>1</label>
    </ligand>
</feature>
<evidence type="ECO:0000313" key="6">
    <source>
        <dbReference type="EMBL" id="RGY17554.1"/>
    </source>
</evidence>
<dbReference type="PANTHER" id="PTHR13799">
    <property type="entry name" value="NGG1 INTERACTING FACTOR 3"/>
    <property type="match status" value="1"/>
</dbReference>
<evidence type="ECO:0000256" key="4">
    <source>
        <dbReference type="ARBA" id="ARBA00022723"/>
    </source>
</evidence>
<feature type="binding site" evidence="5">
    <location>
        <position position="65"/>
    </location>
    <ligand>
        <name>a divalent metal cation</name>
        <dbReference type="ChEBI" id="CHEBI:60240"/>
        <label>1</label>
    </ligand>
</feature>
<dbReference type="FunFam" id="3.40.1390.30:FF:000001">
    <property type="entry name" value="GTP cyclohydrolase 1 type 2"/>
    <property type="match status" value="1"/>
</dbReference>
<dbReference type="Proteomes" id="UP000286063">
    <property type="component" value="Unassembled WGS sequence"/>
</dbReference>
<dbReference type="InterPro" id="IPR036069">
    <property type="entry name" value="DUF34/NIF3_sf"/>
</dbReference>
<protein>
    <recommendedName>
        <fullName evidence="3">GTP cyclohydrolase 1 type 2 homolog</fullName>
    </recommendedName>
</protein>
<dbReference type="SUPFAM" id="SSF102705">
    <property type="entry name" value="NIF3 (NGG1p interacting factor 3)-like"/>
    <property type="match status" value="1"/>
</dbReference>
<evidence type="ECO:0000256" key="2">
    <source>
        <dbReference type="ARBA" id="ARBA00011643"/>
    </source>
</evidence>
<feature type="binding site" evidence="5">
    <location>
        <position position="103"/>
    </location>
    <ligand>
        <name>a divalent metal cation</name>
        <dbReference type="ChEBI" id="CHEBI:60240"/>
        <label>1</label>
    </ligand>
</feature>
<sequence length="261" mass="29555">MYIKEIISLIEDYAPLKFQASFDNSGLLCGNPERELTSILLCIDVTEEVIKEAIDKGHNLIISHHPLIFSGLKHITPATYVERCVIDAIKHDITIYAAHTNMDVVSNGVSGRMADKLDLYHRQILQPEGDPMTGNGFGIIGELQHPVESMAFLQQIKEIFRCDRLRYTTPHIFSIQRVAVCGGAGASFFKQALAGQADIYISGDFKYHDFFLTENRIMIADIGHYESEQFTKEIFYEILTKKISKFAVQFSEINTNPIKYL</sequence>
<evidence type="ECO:0000256" key="5">
    <source>
        <dbReference type="PIRSR" id="PIRSR602678-1"/>
    </source>
</evidence>
<dbReference type="NCBIfam" id="TIGR00486">
    <property type="entry name" value="YbgI_SA1388"/>
    <property type="match status" value="1"/>
</dbReference>
<dbReference type="OrthoDB" id="9792792at2"/>
<dbReference type="AlphaFoldDB" id="A0A413IN49"/>
<dbReference type="Pfam" id="PF01784">
    <property type="entry name" value="DUF34_NIF3"/>
    <property type="match status" value="1"/>
</dbReference>
<dbReference type="GO" id="GO:0046872">
    <property type="term" value="F:metal ion binding"/>
    <property type="evidence" value="ECO:0007669"/>
    <property type="project" value="UniProtKB-KW"/>
</dbReference>
<name>A0A413IN49_9BACT</name>
<dbReference type="RefSeq" id="WP_117721596.1">
    <property type="nucleotide sequence ID" value="NZ_CAJUBB010000013.1"/>
</dbReference>
<accession>A0A413IN49</accession>
<dbReference type="EMBL" id="QSCR01000015">
    <property type="protein sequence ID" value="RGY17554.1"/>
    <property type="molecule type" value="Genomic_DNA"/>
</dbReference>